<dbReference type="OrthoDB" id="5061070at2759"/>
<dbReference type="Gene3D" id="3.40.50.300">
    <property type="entry name" value="P-loop containing nucleotide triphosphate hydrolases"/>
    <property type="match status" value="1"/>
</dbReference>
<evidence type="ECO:0000259" key="4">
    <source>
        <dbReference type="PROSITE" id="PS51388"/>
    </source>
</evidence>
<dbReference type="Pfam" id="PF01031">
    <property type="entry name" value="Dynamin_M"/>
    <property type="match status" value="1"/>
</dbReference>
<keyword evidence="2" id="KW-0342">GTP-binding</keyword>
<dbReference type="GO" id="GO:0008017">
    <property type="term" value="F:microtubule binding"/>
    <property type="evidence" value="ECO:0007669"/>
    <property type="project" value="TreeGrafter"/>
</dbReference>
<comment type="caution">
    <text evidence="6">The sequence shown here is derived from an EMBL/GenBank/DDBJ whole genome shotgun (WGS) entry which is preliminary data.</text>
</comment>
<dbReference type="InterPro" id="IPR000375">
    <property type="entry name" value="Dynamin_stalk"/>
</dbReference>
<reference evidence="6" key="1">
    <citation type="submission" date="2013-12" db="EMBL/GenBank/DDBJ databases">
        <authorList>
            <person name="Omoto C.K."/>
            <person name="Sibley D."/>
            <person name="Venepally P."/>
            <person name="Hadjithomas M."/>
            <person name="Karamycheva S."/>
            <person name="Brunk B."/>
            <person name="Roos D."/>
            <person name="Caler E."/>
            <person name="Lorenzi H."/>
        </authorList>
    </citation>
    <scope>NUCLEOTIDE SEQUENCE</scope>
</reference>
<dbReference type="SMART" id="SM00302">
    <property type="entry name" value="GED"/>
    <property type="match status" value="1"/>
</dbReference>
<sequence length="656" mass="74006">MEEPVGVYQNLRKLISVVDELRDVGLQQYIELPRIAVVGTQSAGKSSVLEGIVGMDFLPRGDGVVTRRPLELRLVHSHNGEEKTYAVFDGDNKQEKIYQMEEVRRRIERLTDEIAGKNKGIVDIPIVLRICGPECPDLTLVDLPGITRVPLKNSDQTDDIERLTREMASRYAEDPRTIILAVIPANQDISTSDALQLARRVDPRGVRTIGVITKLDLMDQGTNGARMIMGEEVPLRLGYIAVKNRSQADILGAKSVKASAEDELKFFKTHPAYKNMPPQLFGMRSLIDKLTKILYRHIRNFLPQIKSEIISRLRELKQRLSELGEGVPTEASDKTQLVWGMINDYCDVFSNTIRGKYDKRLANYVDQDTNVQCGGAFIRGIFSSLLDDYTGGQGITADMTDADIDQAIRMHEGDSLPGFPTPDTFEFLILPHLMKLQYPVLECLDQVAGALDQLLDRLSARVFARFPALGNEVLELSRSLLEKEKDKTKQIIEYVVNAEMGYMFTNDDSYLSVHASLLSANAPQNPNTVPNQQPPTQNKTTWFGPQMQQTVQAVNNCLWNERRTQYSATFLAEIRGRLNAYFNIVLRNIRDTIPKTIGYFLVRRTQETLQYELYTSLSKADLQDSLLGEPPHVTEERASIKKQMSVLNQANTVLQK</sequence>
<dbReference type="GO" id="GO:0005525">
    <property type="term" value="F:GTP binding"/>
    <property type="evidence" value="ECO:0007669"/>
    <property type="project" value="InterPro"/>
</dbReference>
<dbReference type="Gene3D" id="1.20.120.1240">
    <property type="entry name" value="Dynamin, middle domain"/>
    <property type="match status" value="1"/>
</dbReference>
<gene>
    <name evidence="6" type="ORF">GNI_030510</name>
</gene>
<dbReference type="EMBL" id="AFNH02000231">
    <property type="protein sequence ID" value="EZG78969.1"/>
    <property type="molecule type" value="Genomic_DNA"/>
</dbReference>
<dbReference type="FunFam" id="3.40.50.300:FF:001311">
    <property type="entry name" value="Dynamin-like protein-related"/>
    <property type="match status" value="1"/>
</dbReference>
<name>A0A023BB22_GRENI</name>
<dbReference type="PROSITE" id="PS51388">
    <property type="entry name" value="GED"/>
    <property type="match status" value="1"/>
</dbReference>
<dbReference type="GO" id="GO:0005874">
    <property type="term" value="C:microtubule"/>
    <property type="evidence" value="ECO:0007669"/>
    <property type="project" value="TreeGrafter"/>
</dbReference>
<proteinExistence type="predicted"/>
<dbReference type="InterPro" id="IPR045063">
    <property type="entry name" value="Dynamin_N"/>
</dbReference>
<dbReference type="Pfam" id="PF00350">
    <property type="entry name" value="Dynamin_N"/>
    <property type="match status" value="1"/>
</dbReference>
<dbReference type="PRINTS" id="PR00195">
    <property type="entry name" value="DYNAMIN"/>
</dbReference>
<accession>A0A023BB22</accession>
<dbReference type="RefSeq" id="XP_011129148.1">
    <property type="nucleotide sequence ID" value="XM_011130846.1"/>
</dbReference>
<dbReference type="InterPro" id="IPR027417">
    <property type="entry name" value="P-loop_NTPase"/>
</dbReference>
<evidence type="ECO:0000313" key="7">
    <source>
        <dbReference type="Proteomes" id="UP000019763"/>
    </source>
</evidence>
<dbReference type="InterPro" id="IPR030381">
    <property type="entry name" value="G_DYNAMIN_dom"/>
</dbReference>
<dbReference type="SUPFAM" id="SSF52540">
    <property type="entry name" value="P-loop containing nucleoside triphosphate hydrolases"/>
    <property type="match status" value="1"/>
</dbReference>
<dbReference type="Proteomes" id="UP000019763">
    <property type="component" value="Unassembled WGS sequence"/>
</dbReference>
<dbReference type="CDD" id="cd08771">
    <property type="entry name" value="DLP_1"/>
    <property type="match status" value="1"/>
</dbReference>
<keyword evidence="1" id="KW-0547">Nucleotide-binding</keyword>
<dbReference type="GO" id="GO:0016020">
    <property type="term" value="C:membrane"/>
    <property type="evidence" value="ECO:0007669"/>
    <property type="project" value="TreeGrafter"/>
</dbReference>
<feature type="coiled-coil region" evidence="3">
    <location>
        <begin position="93"/>
        <end position="120"/>
    </location>
</feature>
<dbReference type="GeneID" id="22911268"/>
<dbReference type="OMA" id="MAFRYVK"/>
<dbReference type="GO" id="GO:0003924">
    <property type="term" value="F:GTPase activity"/>
    <property type="evidence" value="ECO:0007669"/>
    <property type="project" value="InterPro"/>
</dbReference>
<dbReference type="InterPro" id="IPR001401">
    <property type="entry name" value="Dynamin_GTPase"/>
</dbReference>
<evidence type="ECO:0000313" key="6">
    <source>
        <dbReference type="EMBL" id="EZG78969.1"/>
    </source>
</evidence>
<feature type="domain" description="GED" evidence="4">
    <location>
        <begin position="571"/>
        <end position="656"/>
    </location>
</feature>
<evidence type="ECO:0000259" key="5">
    <source>
        <dbReference type="PROSITE" id="PS51718"/>
    </source>
</evidence>
<evidence type="ECO:0000256" key="3">
    <source>
        <dbReference type="SAM" id="Coils"/>
    </source>
</evidence>
<organism evidence="6 7">
    <name type="scientific">Gregarina niphandrodes</name>
    <name type="common">Septate eugregarine</name>
    <dbReference type="NCBI Taxonomy" id="110365"/>
    <lineage>
        <taxon>Eukaryota</taxon>
        <taxon>Sar</taxon>
        <taxon>Alveolata</taxon>
        <taxon>Apicomplexa</taxon>
        <taxon>Conoidasida</taxon>
        <taxon>Gregarinasina</taxon>
        <taxon>Eugregarinorida</taxon>
        <taxon>Gregarinidae</taxon>
        <taxon>Gregarina</taxon>
    </lineage>
</organism>
<dbReference type="Pfam" id="PF02212">
    <property type="entry name" value="GED"/>
    <property type="match status" value="1"/>
</dbReference>
<dbReference type="eggNOG" id="KOG0446">
    <property type="taxonomic scope" value="Eukaryota"/>
</dbReference>
<dbReference type="PROSITE" id="PS51718">
    <property type="entry name" value="G_DYNAMIN_2"/>
    <property type="match status" value="1"/>
</dbReference>
<dbReference type="SMART" id="SM00053">
    <property type="entry name" value="DYNc"/>
    <property type="match status" value="1"/>
</dbReference>
<dbReference type="AlphaFoldDB" id="A0A023BB22"/>
<feature type="domain" description="Dynamin-type G" evidence="5">
    <location>
        <begin position="29"/>
        <end position="303"/>
    </location>
</feature>
<protein>
    <submittedName>
        <fullName evidence="6">Dynamin-like protein</fullName>
    </submittedName>
</protein>
<dbReference type="PANTHER" id="PTHR11566:SF233">
    <property type="entry name" value="CHROMOSOME UNDETERMINED SCAFFOLD_59, WHOLE GENOME SHOTGUN SEQUENCE"/>
    <property type="match status" value="1"/>
</dbReference>
<evidence type="ECO:0000256" key="2">
    <source>
        <dbReference type="ARBA" id="ARBA00023134"/>
    </source>
</evidence>
<dbReference type="GO" id="GO:0005737">
    <property type="term" value="C:cytoplasm"/>
    <property type="evidence" value="ECO:0007669"/>
    <property type="project" value="TreeGrafter"/>
</dbReference>
<dbReference type="InterPro" id="IPR020850">
    <property type="entry name" value="GED_dom"/>
</dbReference>
<evidence type="ECO:0000256" key="1">
    <source>
        <dbReference type="ARBA" id="ARBA00022741"/>
    </source>
</evidence>
<keyword evidence="3" id="KW-0175">Coiled coil</keyword>
<dbReference type="VEuPathDB" id="CryptoDB:GNI_030510"/>
<dbReference type="PANTHER" id="PTHR11566">
    <property type="entry name" value="DYNAMIN"/>
    <property type="match status" value="1"/>
</dbReference>
<keyword evidence="7" id="KW-1185">Reference proteome</keyword>
<dbReference type="InterPro" id="IPR022812">
    <property type="entry name" value="Dynamin"/>
</dbReference>
<dbReference type="InterPro" id="IPR003130">
    <property type="entry name" value="GED"/>
</dbReference>